<sequence length="369" mass="40287">MLRDRRSGRCTEPGSLGAGSARRVSVGSQERAGPLVVGRSTHLRPIARGSNTMSAATRPQVSVVLPVYNAVDSLGRAVDSVLEQTVGDLELIVVDDGSTDGTPSLVADAYGREPRVRMVRLPRNRGPAHARNVALAAASGTWIGLVDADDAWRRDRLARLLAHAEGADAVFDNLLERDPVTGEVAGPLFPSLPSGPLTIEGLLAPTAPGSRYNYGYLKPLVRREFLRARTIAYDESLRTSEDLLLYLVLLLEGAVTRMVDEALYVYTVPVSRTGSPSAASNTVPRDDEVRAALADVSARYSDRIGGAAVHALSQRIAFLERIRPVSEFDHARRRREYRRATALFVAHAAVRREVVLRLRSRLSRRSRRS</sequence>
<reference evidence="3 4" key="1">
    <citation type="submission" date="2017-07" db="EMBL/GenBank/DDBJ databases">
        <title>Draft Genome Sequences of Select Purple Nonsulfur Bacteria.</title>
        <authorList>
            <person name="Lasarre B."/>
            <person name="Mckinlay J.B."/>
        </authorList>
    </citation>
    <scope>NUCLEOTIDE SEQUENCE [LARGE SCALE GENOMIC DNA]</scope>
    <source>
        <strain evidence="3 4">DSM 5909</strain>
    </source>
</reference>
<accession>A0A327KWB5</accession>
<dbReference type="Gene3D" id="3.90.550.10">
    <property type="entry name" value="Spore Coat Polysaccharide Biosynthesis Protein SpsA, Chain A"/>
    <property type="match status" value="1"/>
</dbReference>
<dbReference type="CDD" id="cd00761">
    <property type="entry name" value="Glyco_tranf_GTA_type"/>
    <property type="match status" value="1"/>
</dbReference>
<protein>
    <recommendedName>
        <fullName evidence="2">Glycosyltransferase 2-like domain-containing protein</fullName>
    </recommendedName>
</protein>
<dbReference type="PANTHER" id="PTHR43685:SF2">
    <property type="entry name" value="GLYCOSYLTRANSFERASE 2-LIKE DOMAIN-CONTAINING PROTEIN"/>
    <property type="match status" value="1"/>
</dbReference>
<comment type="caution">
    <text evidence="3">The sequence shown here is derived from an EMBL/GenBank/DDBJ whole genome shotgun (WGS) entry which is preliminary data.</text>
</comment>
<dbReference type="Pfam" id="PF00535">
    <property type="entry name" value="Glycos_transf_2"/>
    <property type="match status" value="1"/>
</dbReference>
<evidence type="ECO:0000256" key="1">
    <source>
        <dbReference type="SAM" id="MobiDB-lite"/>
    </source>
</evidence>
<dbReference type="EMBL" id="NPEX01000158">
    <property type="protein sequence ID" value="RAI42386.1"/>
    <property type="molecule type" value="Genomic_DNA"/>
</dbReference>
<gene>
    <name evidence="3" type="ORF">CH341_19760</name>
</gene>
<dbReference type="InterPro" id="IPR029044">
    <property type="entry name" value="Nucleotide-diphossugar_trans"/>
</dbReference>
<feature type="region of interest" description="Disordered" evidence="1">
    <location>
        <begin position="1"/>
        <end position="41"/>
    </location>
</feature>
<evidence type="ECO:0000313" key="4">
    <source>
        <dbReference type="Proteomes" id="UP000249130"/>
    </source>
</evidence>
<organism evidence="3 4">
    <name type="scientific">Rhodoplanes roseus</name>
    <dbReference type="NCBI Taxonomy" id="29409"/>
    <lineage>
        <taxon>Bacteria</taxon>
        <taxon>Pseudomonadati</taxon>
        <taxon>Pseudomonadota</taxon>
        <taxon>Alphaproteobacteria</taxon>
        <taxon>Hyphomicrobiales</taxon>
        <taxon>Nitrobacteraceae</taxon>
        <taxon>Rhodoplanes</taxon>
    </lineage>
</organism>
<keyword evidence="4" id="KW-1185">Reference proteome</keyword>
<evidence type="ECO:0000313" key="3">
    <source>
        <dbReference type="EMBL" id="RAI42386.1"/>
    </source>
</evidence>
<dbReference type="InterPro" id="IPR050834">
    <property type="entry name" value="Glycosyltransf_2"/>
</dbReference>
<dbReference type="SUPFAM" id="SSF53448">
    <property type="entry name" value="Nucleotide-diphospho-sugar transferases"/>
    <property type="match status" value="1"/>
</dbReference>
<dbReference type="InterPro" id="IPR001173">
    <property type="entry name" value="Glyco_trans_2-like"/>
</dbReference>
<proteinExistence type="predicted"/>
<dbReference type="PANTHER" id="PTHR43685">
    <property type="entry name" value="GLYCOSYLTRANSFERASE"/>
    <property type="match status" value="1"/>
</dbReference>
<name>A0A327KWB5_9BRAD</name>
<dbReference type="OrthoDB" id="8097803at2"/>
<evidence type="ECO:0000259" key="2">
    <source>
        <dbReference type="Pfam" id="PF00535"/>
    </source>
</evidence>
<dbReference type="Proteomes" id="UP000249130">
    <property type="component" value="Unassembled WGS sequence"/>
</dbReference>
<feature type="domain" description="Glycosyltransferase 2-like" evidence="2">
    <location>
        <begin position="62"/>
        <end position="183"/>
    </location>
</feature>
<dbReference type="AlphaFoldDB" id="A0A327KWB5"/>